<keyword evidence="5" id="KW-1185">Reference proteome</keyword>
<dbReference type="GeneID" id="104755655"/>
<dbReference type="InterPro" id="IPR000863">
    <property type="entry name" value="Sulfotransferase_dom"/>
</dbReference>
<dbReference type="Gene3D" id="3.40.50.300">
    <property type="entry name" value="P-loop containing nucleotide triphosphate hydrolases"/>
    <property type="match status" value="1"/>
</dbReference>
<evidence type="ECO:0000313" key="6">
    <source>
        <dbReference type="RefSeq" id="XP_019094945.1"/>
    </source>
</evidence>
<dbReference type="SUPFAM" id="SSF52540">
    <property type="entry name" value="P-loop containing nucleoside triphosphate hydrolases"/>
    <property type="match status" value="1"/>
</dbReference>
<organism evidence="5 6">
    <name type="scientific">Camelina sativa</name>
    <name type="common">False flax</name>
    <name type="synonym">Myagrum sativum</name>
    <dbReference type="NCBI Taxonomy" id="90675"/>
    <lineage>
        <taxon>Eukaryota</taxon>
        <taxon>Viridiplantae</taxon>
        <taxon>Streptophyta</taxon>
        <taxon>Embryophyta</taxon>
        <taxon>Tracheophyta</taxon>
        <taxon>Spermatophyta</taxon>
        <taxon>Magnoliopsida</taxon>
        <taxon>eudicotyledons</taxon>
        <taxon>Gunneridae</taxon>
        <taxon>Pentapetalae</taxon>
        <taxon>rosids</taxon>
        <taxon>malvids</taxon>
        <taxon>Brassicales</taxon>
        <taxon>Brassicaceae</taxon>
        <taxon>Camelineae</taxon>
        <taxon>Camelina</taxon>
    </lineage>
</organism>
<dbReference type="RefSeq" id="XP_019094945.1">
    <property type="nucleotide sequence ID" value="XM_019239400.1"/>
</dbReference>
<dbReference type="Proteomes" id="UP000694864">
    <property type="component" value="Chromosome 17"/>
</dbReference>
<comment type="similarity">
    <text evidence="1 3">Belongs to the sulfotransferase 1 family.</text>
</comment>
<dbReference type="InterPro" id="IPR027417">
    <property type="entry name" value="P-loop_NTPase"/>
</dbReference>
<accession>A0ABM1R7F7</accession>
<gene>
    <name evidence="6" type="primary">LOC104755655</name>
</gene>
<evidence type="ECO:0000256" key="1">
    <source>
        <dbReference type="ARBA" id="ARBA00005771"/>
    </source>
</evidence>
<protein>
    <recommendedName>
        <fullName evidence="3">Sulfotransferase</fullName>
        <ecNumber evidence="3">2.8.2.-</ecNumber>
    </recommendedName>
</protein>
<proteinExistence type="inferred from homology"/>
<dbReference type="Pfam" id="PF00685">
    <property type="entry name" value="Sulfotransfer_1"/>
    <property type="match status" value="1"/>
</dbReference>
<evidence type="ECO:0000313" key="5">
    <source>
        <dbReference type="Proteomes" id="UP000694864"/>
    </source>
</evidence>
<sequence>MDQKEIPKNLRDDNLSEETKTLISSLRSDIDTQGNKLYNYQGCWYYSATLQGVLNFQGNFKPQDSDIVIASFPKSGATWLKALTVSLLERSKHRSPDDHPLLSQNPHALVQSLEANLYLSSQTPDLVTKLSSSPRLFSAHMPLLTLQETLKDSPCKIVYLCRNVKDALVSRWFFRCSYLKKEVERHVLEAIHVLEAMFESFCSGVSFYGPFWDQVSSYWSGSLEDPDHILFLRYEEMKEDPYAQLKRLAEFLSCPISEEEEHSGIVEEILELCSLRSLSSLEINKTGKTSNGVDYKFFFRKGEVGDSKNYLTPEMEDKIDKIVQEKLEGTGLNF</sequence>
<evidence type="ECO:0000259" key="4">
    <source>
        <dbReference type="Pfam" id="PF00685"/>
    </source>
</evidence>
<evidence type="ECO:0000256" key="2">
    <source>
        <dbReference type="ARBA" id="ARBA00022679"/>
    </source>
</evidence>
<evidence type="ECO:0000256" key="3">
    <source>
        <dbReference type="RuleBase" id="RU361155"/>
    </source>
</evidence>
<reference evidence="6" key="2">
    <citation type="submission" date="2025-08" db="UniProtKB">
        <authorList>
            <consortium name="RefSeq"/>
        </authorList>
    </citation>
    <scope>IDENTIFICATION</scope>
    <source>
        <tissue evidence="6">Leaf</tissue>
    </source>
</reference>
<reference evidence="5" key="1">
    <citation type="journal article" date="2014" name="Nat. Commun.">
        <title>The emerging biofuel crop Camelina sativa retains a highly undifferentiated hexaploid genome structure.</title>
        <authorList>
            <person name="Kagale S."/>
            <person name="Koh C."/>
            <person name="Nixon J."/>
            <person name="Bollina V."/>
            <person name="Clarke W.E."/>
            <person name="Tuteja R."/>
            <person name="Spillane C."/>
            <person name="Robinson S.J."/>
            <person name="Links M.G."/>
            <person name="Clarke C."/>
            <person name="Higgins E.E."/>
            <person name="Huebert T."/>
            <person name="Sharpe A.G."/>
            <person name="Parkin I.A."/>
        </authorList>
    </citation>
    <scope>NUCLEOTIDE SEQUENCE [LARGE SCALE GENOMIC DNA]</scope>
    <source>
        <strain evidence="5">cv. DH55</strain>
    </source>
</reference>
<name>A0ABM1R7F7_CAMSA</name>
<dbReference type="PANTHER" id="PTHR11783">
    <property type="entry name" value="SULFOTRANSFERASE SULT"/>
    <property type="match status" value="1"/>
</dbReference>
<dbReference type="EC" id="2.8.2.-" evidence="3"/>
<keyword evidence="2 3" id="KW-0808">Transferase</keyword>
<feature type="domain" description="Sulfotransferase" evidence="4">
    <location>
        <begin position="64"/>
        <end position="331"/>
    </location>
</feature>